<protein>
    <submittedName>
        <fullName evidence="2">Uncharacterized protein</fullName>
    </submittedName>
</protein>
<feature type="compositionally biased region" description="Basic and acidic residues" evidence="1">
    <location>
        <begin position="286"/>
        <end position="295"/>
    </location>
</feature>
<feature type="compositionally biased region" description="Polar residues" evidence="1">
    <location>
        <begin position="116"/>
        <end position="130"/>
    </location>
</feature>
<dbReference type="AlphaFoldDB" id="A0A1Y2CH62"/>
<sequence>MARKAINVDDLLKDLDMSLNELNEGADAASAVAAPTKSGLHDALNSSSHGEDDAYGDFLDSYGEEQVEAPVIPTIPVPSVVAPPVQYRQPLPATPVSYPQYPPPTRKPLPSRPPSASTNAPGMVQRMNSNPGVNGQMNGFGMGAGPSDNLRREFIAITPRVSSQGGAEMERRGSTSTTMTSMTSASANSPEVSDEVRLLREQLERAKIELLELAQQKASVPTSVQSMPARKEYEEFQGVNKPMAAPKSKGDASSITSGKSGKSAKSTSSGWFGMSRSKSNSMLKQMEVRNQKEGEGPSCMTTSMTLGAEVD</sequence>
<gene>
    <name evidence="2" type="ORF">BCR33DRAFT_715489</name>
</gene>
<feature type="region of interest" description="Disordered" evidence="1">
    <location>
        <begin position="161"/>
        <end position="193"/>
    </location>
</feature>
<organism evidence="2 3">
    <name type="scientific">Rhizoclosmatium globosum</name>
    <dbReference type="NCBI Taxonomy" id="329046"/>
    <lineage>
        <taxon>Eukaryota</taxon>
        <taxon>Fungi</taxon>
        <taxon>Fungi incertae sedis</taxon>
        <taxon>Chytridiomycota</taxon>
        <taxon>Chytridiomycota incertae sedis</taxon>
        <taxon>Chytridiomycetes</taxon>
        <taxon>Chytridiales</taxon>
        <taxon>Chytriomycetaceae</taxon>
        <taxon>Rhizoclosmatium</taxon>
    </lineage>
</organism>
<dbReference type="Proteomes" id="UP000193642">
    <property type="component" value="Unassembled WGS sequence"/>
</dbReference>
<reference evidence="2 3" key="1">
    <citation type="submission" date="2016-07" db="EMBL/GenBank/DDBJ databases">
        <title>Pervasive Adenine N6-methylation of Active Genes in Fungi.</title>
        <authorList>
            <consortium name="DOE Joint Genome Institute"/>
            <person name="Mondo S.J."/>
            <person name="Dannebaum R.O."/>
            <person name="Kuo R.C."/>
            <person name="Labutti K."/>
            <person name="Haridas S."/>
            <person name="Kuo A."/>
            <person name="Salamov A."/>
            <person name="Ahrendt S.R."/>
            <person name="Lipzen A."/>
            <person name="Sullivan W."/>
            <person name="Andreopoulos W.B."/>
            <person name="Clum A."/>
            <person name="Lindquist E."/>
            <person name="Daum C."/>
            <person name="Ramamoorthy G.K."/>
            <person name="Gryganskyi A."/>
            <person name="Culley D."/>
            <person name="Magnuson J.K."/>
            <person name="James T.Y."/>
            <person name="O'Malley M.A."/>
            <person name="Stajich J.E."/>
            <person name="Spatafora J.W."/>
            <person name="Visel A."/>
            <person name="Grigoriev I.V."/>
        </authorList>
    </citation>
    <scope>NUCLEOTIDE SEQUENCE [LARGE SCALE GENOMIC DNA]</scope>
    <source>
        <strain evidence="2 3">JEL800</strain>
    </source>
</reference>
<name>A0A1Y2CH62_9FUNG</name>
<keyword evidence="3" id="KW-1185">Reference proteome</keyword>
<accession>A0A1Y2CH62</accession>
<feature type="region of interest" description="Disordered" evidence="1">
    <location>
        <begin position="236"/>
        <end position="311"/>
    </location>
</feature>
<feature type="region of interest" description="Disordered" evidence="1">
    <location>
        <begin position="93"/>
        <end position="130"/>
    </location>
</feature>
<dbReference type="OrthoDB" id="10506312at2759"/>
<feature type="compositionally biased region" description="Low complexity" evidence="1">
    <location>
        <begin position="174"/>
        <end position="187"/>
    </location>
</feature>
<evidence type="ECO:0000313" key="3">
    <source>
        <dbReference type="Proteomes" id="UP000193642"/>
    </source>
</evidence>
<comment type="caution">
    <text evidence="2">The sequence shown here is derived from an EMBL/GenBank/DDBJ whole genome shotgun (WGS) entry which is preliminary data.</text>
</comment>
<feature type="non-terminal residue" evidence="2">
    <location>
        <position position="311"/>
    </location>
</feature>
<evidence type="ECO:0000313" key="2">
    <source>
        <dbReference type="EMBL" id="ORY46390.1"/>
    </source>
</evidence>
<feature type="compositionally biased region" description="Pro residues" evidence="1">
    <location>
        <begin position="100"/>
        <end position="113"/>
    </location>
</feature>
<feature type="compositionally biased region" description="Low complexity" evidence="1">
    <location>
        <begin position="252"/>
        <end position="270"/>
    </location>
</feature>
<evidence type="ECO:0000256" key="1">
    <source>
        <dbReference type="SAM" id="MobiDB-lite"/>
    </source>
</evidence>
<proteinExistence type="predicted"/>
<dbReference type="EMBL" id="MCGO01000016">
    <property type="protein sequence ID" value="ORY46390.1"/>
    <property type="molecule type" value="Genomic_DNA"/>
</dbReference>
<feature type="region of interest" description="Disordered" evidence="1">
    <location>
        <begin position="27"/>
        <end position="58"/>
    </location>
</feature>